<evidence type="ECO:0000256" key="1">
    <source>
        <dbReference type="SAM" id="SignalP"/>
    </source>
</evidence>
<accession>A0ABW4I957</accession>
<dbReference type="CDD" id="cd15482">
    <property type="entry name" value="Sialidase_non-viral"/>
    <property type="match status" value="1"/>
</dbReference>
<dbReference type="RefSeq" id="WP_379660879.1">
    <property type="nucleotide sequence ID" value="NZ_JBHUDG010000002.1"/>
</dbReference>
<reference evidence="3" key="1">
    <citation type="journal article" date="2019" name="Int. J. Syst. Evol. Microbiol.">
        <title>The Global Catalogue of Microorganisms (GCM) 10K type strain sequencing project: providing services to taxonomists for standard genome sequencing and annotation.</title>
        <authorList>
            <consortium name="The Broad Institute Genomics Platform"/>
            <consortium name="The Broad Institute Genome Sequencing Center for Infectious Disease"/>
            <person name="Wu L."/>
            <person name="Ma J."/>
        </authorList>
    </citation>
    <scope>NUCLEOTIDE SEQUENCE [LARGE SCALE GENOMIC DNA]</scope>
    <source>
        <strain evidence="3">CCUG 53762</strain>
    </source>
</reference>
<dbReference type="Proteomes" id="UP001597118">
    <property type="component" value="Unassembled WGS sequence"/>
</dbReference>
<feature type="signal peptide" evidence="1">
    <location>
        <begin position="1"/>
        <end position="21"/>
    </location>
</feature>
<gene>
    <name evidence="2" type="ORF">ACFSAH_01315</name>
</gene>
<evidence type="ECO:0000313" key="3">
    <source>
        <dbReference type="Proteomes" id="UP001597118"/>
    </source>
</evidence>
<dbReference type="Gene3D" id="2.120.10.10">
    <property type="match status" value="1"/>
</dbReference>
<protein>
    <submittedName>
        <fullName evidence="2">Exo-alpha-sialidase</fullName>
    </submittedName>
</protein>
<dbReference type="InterPro" id="IPR036278">
    <property type="entry name" value="Sialidase_sf"/>
</dbReference>
<feature type="chain" id="PRO_5046047394" evidence="1">
    <location>
        <begin position="22"/>
        <end position="385"/>
    </location>
</feature>
<dbReference type="SUPFAM" id="SSF50939">
    <property type="entry name" value="Sialidases"/>
    <property type="match status" value="1"/>
</dbReference>
<evidence type="ECO:0000313" key="2">
    <source>
        <dbReference type="EMBL" id="MFD1628492.1"/>
    </source>
</evidence>
<keyword evidence="1" id="KW-0732">Signal</keyword>
<dbReference type="EMBL" id="JBHUDG010000002">
    <property type="protein sequence ID" value="MFD1628492.1"/>
    <property type="molecule type" value="Genomic_DNA"/>
</dbReference>
<sequence length="385" mass="44100">MKNLSAFCFYLFVLAGTSAFAKKTETPPGTVVAYNPASTGKYLGSPSICILPDGSYLAAHDFFGKKTSEDESVIYKSTDKGKSWKEIARLRQFWSALFLHKGSIYFIGTIQAHNNYVIRKSTDGGYTWTEPSTIVQGKFHCAPTPIVEHNGRLWRALEDAEGGTEWPKRYGAFLISASVDSDLLKAESWKRTQTAWYNESYLNHEFKGWLEGNAVIDKNGEMANLIRVHTLSKDKEYAAIIHAKADGSIAFDASKDFIDLPGGSKKFTVRYDSQTKRYWTLVNYVPVAYRGKEQMDRIRNTLVLCSSADLKKWDMHKELLFHPDYKKHGFQYADWVFDGKDIIFLSRTAYDDLKGGARNFHNTNYITFHRIDNFKKYQRKRLKQL</sequence>
<organism evidence="2 3">
    <name type="scientific">Pseudopedobacter beijingensis</name>
    <dbReference type="NCBI Taxonomy" id="1207056"/>
    <lineage>
        <taxon>Bacteria</taxon>
        <taxon>Pseudomonadati</taxon>
        <taxon>Bacteroidota</taxon>
        <taxon>Sphingobacteriia</taxon>
        <taxon>Sphingobacteriales</taxon>
        <taxon>Sphingobacteriaceae</taxon>
        <taxon>Pseudopedobacter</taxon>
    </lineage>
</organism>
<comment type="caution">
    <text evidence="2">The sequence shown here is derived from an EMBL/GenBank/DDBJ whole genome shotgun (WGS) entry which is preliminary data.</text>
</comment>
<name>A0ABW4I957_9SPHI</name>
<keyword evidence="3" id="KW-1185">Reference proteome</keyword>
<proteinExistence type="predicted"/>